<protein>
    <submittedName>
        <fullName evidence="4">Ketoacyl-ACP synthase III</fullName>
    </submittedName>
</protein>
<organism evidence="4 5">
    <name type="scientific">Alkaliphilus flagellatus</name>
    <dbReference type="NCBI Taxonomy" id="2841507"/>
    <lineage>
        <taxon>Bacteria</taxon>
        <taxon>Bacillati</taxon>
        <taxon>Bacillota</taxon>
        <taxon>Clostridia</taxon>
        <taxon>Peptostreptococcales</taxon>
        <taxon>Natronincolaceae</taxon>
        <taxon>Alkaliphilus</taxon>
    </lineage>
</organism>
<keyword evidence="5" id="KW-1185">Reference proteome</keyword>
<evidence type="ECO:0000259" key="3">
    <source>
        <dbReference type="Pfam" id="PF08545"/>
    </source>
</evidence>
<evidence type="ECO:0000259" key="2">
    <source>
        <dbReference type="Pfam" id="PF08541"/>
    </source>
</evidence>
<dbReference type="EMBL" id="JAHLQK010000001">
    <property type="protein sequence ID" value="MBU5675560.1"/>
    <property type="molecule type" value="Genomic_DNA"/>
</dbReference>
<dbReference type="CDD" id="cd00830">
    <property type="entry name" value="KAS_III"/>
    <property type="match status" value="1"/>
</dbReference>
<feature type="domain" description="Beta-ketoacyl-[acyl-carrier-protein] synthase III N-terminal" evidence="3">
    <location>
        <begin position="114"/>
        <end position="194"/>
    </location>
</feature>
<accession>A0ABS6FZ96</accession>
<dbReference type="Pfam" id="PF08545">
    <property type="entry name" value="ACP_syn_III"/>
    <property type="match status" value="1"/>
</dbReference>
<evidence type="ECO:0000256" key="1">
    <source>
        <dbReference type="ARBA" id="ARBA00023315"/>
    </source>
</evidence>
<dbReference type="PANTHER" id="PTHR34069">
    <property type="entry name" value="3-OXOACYL-[ACYL-CARRIER-PROTEIN] SYNTHASE 3"/>
    <property type="match status" value="1"/>
</dbReference>
<gene>
    <name evidence="4" type="ORF">KQI88_03935</name>
</gene>
<comment type="caution">
    <text evidence="4">The sequence shown here is derived from an EMBL/GenBank/DDBJ whole genome shotgun (WGS) entry which is preliminary data.</text>
</comment>
<name>A0ABS6FZ96_9FIRM</name>
<evidence type="ECO:0000313" key="4">
    <source>
        <dbReference type="EMBL" id="MBU5675560.1"/>
    </source>
</evidence>
<dbReference type="Proteomes" id="UP000779508">
    <property type="component" value="Unassembled WGS sequence"/>
</dbReference>
<dbReference type="PANTHER" id="PTHR34069:SF2">
    <property type="entry name" value="BETA-KETOACYL-[ACYL-CARRIER-PROTEIN] SYNTHASE III"/>
    <property type="match status" value="1"/>
</dbReference>
<feature type="domain" description="Beta-ketoacyl-[acyl-carrier-protein] synthase III C-terminal" evidence="2">
    <location>
        <begin position="245"/>
        <end position="334"/>
    </location>
</feature>
<keyword evidence="1" id="KW-0012">Acyltransferase</keyword>
<dbReference type="InterPro" id="IPR013747">
    <property type="entry name" value="ACP_syn_III_C"/>
</dbReference>
<keyword evidence="1" id="KW-0808">Transferase</keyword>
<dbReference type="RefSeq" id="WP_216415029.1">
    <property type="nucleotide sequence ID" value="NZ_JAHLQK010000001.1"/>
</dbReference>
<sequence length="334" mass="37981">MRKNVHIVGVGTYHPTKEVSNEFIINHFKEYGNEDHVENLLNKLGRKTRKQTLGNENSIDMGVKAAEKALTDAGLNPEDIDMIISATDTPEYLMPTCALIIRNKLKAKNASSVFDMNNNCVGMVNAMDVASRYLKTDEKYKRVLVVGSVLVSPFAREDDMVTYSIVGDGAAAVILEVREEEEIRGMLGSRMYTDDDYNNTIRFPTCGLLNISKDSLTSYHRKMEWIPFDFSFLADKWSELIIKLLEEYNYQPRDVSHYFMSQFSKEDIKVTLEKLGAKMRQATFVADKYGYNGSASPIIALNDRLKKEAFKKDEIIIFCSVAAGYTMEALLYKW</sequence>
<proteinExistence type="predicted"/>
<dbReference type="Pfam" id="PF08541">
    <property type="entry name" value="ACP_syn_III_C"/>
    <property type="match status" value="1"/>
</dbReference>
<evidence type="ECO:0000313" key="5">
    <source>
        <dbReference type="Proteomes" id="UP000779508"/>
    </source>
</evidence>
<reference evidence="4 5" key="1">
    <citation type="submission" date="2021-06" db="EMBL/GenBank/DDBJ databases">
        <authorList>
            <person name="Sun Q."/>
            <person name="Li D."/>
        </authorList>
    </citation>
    <scope>NUCLEOTIDE SEQUENCE [LARGE SCALE GENOMIC DNA]</scope>
    <source>
        <strain evidence="4 5">MSJ-5</strain>
    </source>
</reference>
<dbReference type="InterPro" id="IPR013751">
    <property type="entry name" value="ACP_syn_III_N"/>
</dbReference>